<keyword evidence="2" id="KW-1171">Viral genome ejection through host cell envelope</keyword>
<keyword evidence="3" id="KW-0231">Viral genome packaging</keyword>
<protein>
    <submittedName>
        <fullName evidence="5">Portal protein</fullName>
    </submittedName>
</protein>
<evidence type="ECO:0000256" key="2">
    <source>
        <dbReference type="ARBA" id="ARBA00023009"/>
    </source>
</evidence>
<keyword evidence="1" id="KW-1188">Viral release from host cell</keyword>
<accession>A0A8S5NLK0</accession>
<keyword evidence="2" id="KW-1162">Viral penetration into host cytoplasm</keyword>
<evidence type="ECO:0000313" key="5">
    <source>
        <dbReference type="EMBL" id="DAD95685.1"/>
    </source>
</evidence>
<keyword evidence="1" id="KW-0118">Viral capsid assembly</keyword>
<name>A0A8S5NLK0_9CAUD</name>
<keyword evidence="2" id="KW-1160">Virus entry into host cell</keyword>
<dbReference type="EMBL" id="BK015199">
    <property type="protein sequence ID" value="DAD95685.1"/>
    <property type="molecule type" value="Genomic_DNA"/>
</dbReference>
<sequence>MAKRGLFQSIFGGKSEKNKDFHAYKLLSSWESTFVPYSGNMWDINTVRSAVDAFARRASTAQPRHVRQSAETTVAVNDYIDRILQFRPNPYMTAADFYYKLAAQYKVYNNAIAYPVFDETGRLTAIYPINAQYFELLEYMGTLYCRFTFATGATYICEYSRVIHVRRHFLEHDIFGDGNKPLDTALKTANTLNQSMSKFAELVAVIRGILKVSNAVKTEDLNRRRDDFIRDNLRMENNGAGVIVTDAKYDYTPITDKTTPIPATQLAYVKEEIYDYLGVSKEIVENTATPQQEQAFYSGEIAPFFRRLSQAFSNVLFTEREFGYGNRIVFSANSVQFATLPEKVTAAKFLTEIGAATLDQILTMFDMPTIGGEEGARRVQTLNMVNAKLADKYQTGTTGGGGNTPPDDTTPPGEPTGKEEV</sequence>
<dbReference type="InterPro" id="IPR006944">
    <property type="entry name" value="Phage/GTA_portal"/>
</dbReference>
<evidence type="ECO:0000256" key="4">
    <source>
        <dbReference type="SAM" id="MobiDB-lite"/>
    </source>
</evidence>
<proteinExistence type="predicted"/>
<organism evidence="5">
    <name type="scientific">Myoviridae sp. ctkOm7</name>
    <dbReference type="NCBI Taxonomy" id="2826690"/>
    <lineage>
        <taxon>Viruses</taxon>
        <taxon>Duplodnaviria</taxon>
        <taxon>Heunggongvirae</taxon>
        <taxon>Uroviricota</taxon>
        <taxon>Caudoviricetes</taxon>
    </lineage>
</organism>
<evidence type="ECO:0000256" key="3">
    <source>
        <dbReference type="ARBA" id="ARBA00023219"/>
    </source>
</evidence>
<feature type="region of interest" description="Disordered" evidence="4">
    <location>
        <begin position="392"/>
        <end position="421"/>
    </location>
</feature>
<reference evidence="5" key="1">
    <citation type="journal article" date="2021" name="Proc. Natl. Acad. Sci. U.S.A.">
        <title>A Catalog of Tens of Thousands of Viruses from Human Metagenomes Reveals Hidden Associations with Chronic Diseases.</title>
        <authorList>
            <person name="Tisza M.J."/>
            <person name="Buck C.B."/>
        </authorList>
    </citation>
    <scope>NUCLEOTIDE SEQUENCE</scope>
    <source>
        <strain evidence="5">CtkOm7</strain>
    </source>
</reference>
<dbReference type="Pfam" id="PF04860">
    <property type="entry name" value="Phage_portal"/>
    <property type="match status" value="1"/>
</dbReference>
<evidence type="ECO:0000256" key="1">
    <source>
        <dbReference type="ARBA" id="ARBA00022950"/>
    </source>
</evidence>